<accession>A0A0P7YBN3</accession>
<protein>
    <submittedName>
        <fullName evidence="2">Uncharacterized protein</fullName>
    </submittedName>
</protein>
<evidence type="ECO:0000256" key="1">
    <source>
        <dbReference type="SAM" id="MobiDB-lite"/>
    </source>
</evidence>
<dbReference type="EMBL" id="LJSX01000007">
    <property type="protein sequence ID" value="KPQ11454.1"/>
    <property type="molecule type" value="Genomic_DNA"/>
</dbReference>
<feature type="compositionally biased region" description="Low complexity" evidence="1">
    <location>
        <begin position="60"/>
        <end position="74"/>
    </location>
</feature>
<comment type="caution">
    <text evidence="2">The sequence shown here is derived from an EMBL/GenBank/DDBJ whole genome shotgun (WGS) entry which is preliminary data.</text>
</comment>
<feature type="region of interest" description="Disordered" evidence="1">
    <location>
        <begin position="1"/>
        <end position="92"/>
    </location>
</feature>
<gene>
    <name evidence="2" type="ORF">HLUCCO17_05995</name>
</gene>
<evidence type="ECO:0000313" key="3">
    <source>
        <dbReference type="Proteomes" id="UP000050497"/>
    </source>
</evidence>
<proteinExistence type="predicted"/>
<reference evidence="2 3" key="1">
    <citation type="submission" date="2015-09" db="EMBL/GenBank/DDBJ databases">
        <title>Identification and resolution of microdiversity through metagenomic sequencing of parallel consortia.</title>
        <authorList>
            <person name="Nelson W.C."/>
            <person name="Romine M.F."/>
            <person name="Lindemann S.R."/>
        </authorList>
    </citation>
    <scope>NUCLEOTIDE SEQUENCE [LARGE SCALE GENOMIC DNA]</scope>
    <source>
        <strain evidence="2">HL-109</strain>
    </source>
</reference>
<dbReference type="Proteomes" id="UP000050497">
    <property type="component" value="Unassembled WGS sequence"/>
</dbReference>
<name>A0A0P7YBN3_9HYPH</name>
<sequence length="105" mass="10529">MSVSNYNPLGLPVGPNSGAQRSSIVPGAVDAGFTIPTSDTAPVGAGDSPAGTTQAPLVGAQAAQSAAATEDSQAGPAAQTLGQEYDRLPQGRRENYASLYNSYFG</sequence>
<dbReference type="RefSeq" id="WP_131817850.1">
    <property type="nucleotide sequence ID" value="NZ_FMBM01000002.1"/>
</dbReference>
<dbReference type="AlphaFoldDB" id="A0A0P7YBN3"/>
<organism evidence="2 3">
    <name type="scientific">Saliniramus fredricksonii</name>
    <dbReference type="NCBI Taxonomy" id="1653334"/>
    <lineage>
        <taxon>Bacteria</taxon>
        <taxon>Pseudomonadati</taxon>
        <taxon>Pseudomonadota</taxon>
        <taxon>Alphaproteobacteria</taxon>
        <taxon>Hyphomicrobiales</taxon>
        <taxon>Salinarimonadaceae</taxon>
        <taxon>Saliniramus</taxon>
    </lineage>
</organism>
<evidence type="ECO:0000313" key="2">
    <source>
        <dbReference type="EMBL" id="KPQ11454.1"/>
    </source>
</evidence>